<dbReference type="EMBL" id="LDOU01000032">
    <property type="protein sequence ID" value="KLV04704.1"/>
    <property type="molecule type" value="Genomic_DNA"/>
</dbReference>
<dbReference type="SUPFAM" id="SSF53850">
    <property type="entry name" value="Periplasmic binding protein-like II"/>
    <property type="match status" value="1"/>
</dbReference>
<proteinExistence type="inferred from homology"/>
<dbReference type="InterPro" id="IPR005119">
    <property type="entry name" value="LysR_subst-bd"/>
</dbReference>
<dbReference type="Gene3D" id="3.40.190.10">
    <property type="entry name" value="Periplasmic binding protein-like II"/>
    <property type="match status" value="2"/>
</dbReference>
<evidence type="ECO:0000313" key="6">
    <source>
        <dbReference type="EMBL" id="KLV04704.1"/>
    </source>
</evidence>
<comment type="caution">
    <text evidence="6">The sequence shown here is derived from an EMBL/GenBank/DDBJ whole genome shotgun (WGS) entry which is preliminary data.</text>
</comment>
<evidence type="ECO:0000313" key="7">
    <source>
        <dbReference type="Proteomes" id="UP000035909"/>
    </source>
</evidence>
<dbReference type="AlphaFoldDB" id="A0A0J1GZ09"/>
<dbReference type="InterPro" id="IPR000847">
    <property type="entry name" value="LysR_HTH_N"/>
</dbReference>
<dbReference type="InterPro" id="IPR037402">
    <property type="entry name" value="YidZ_PBP2"/>
</dbReference>
<name>A0A0J1GZ09_9GAMM</name>
<feature type="domain" description="HTH lysR-type" evidence="5">
    <location>
        <begin position="1"/>
        <end position="46"/>
    </location>
</feature>
<dbReference type="PATRIC" id="fig|320778.3.peg.4973"/>
<protein>
    <submittedName>
        <fullName evidence="6">Transcriptional regulator</fullName>
    </submittedName>
</protein>
<keyword evidence="2" id="KW-0805">Transcription regulation</keyword>
<dbReference type="InterPro" id="IPR036390">
    <property type="entry name" value="WH_DNA-bd_sf"/>
</dbReference>
<evidence type="ECO:0000256" key="4">
    <source>
        <dbReference type="ARBA" id="ARBA00023163"/>
    </source>
</evidence>
<dbReference type="InterPro" id="IPR050389">
    <property type="entry name" value="LysR-type_TF"/>
</dbReference>
<dbReference type="Proteomes" id="UP000035909">
    <property type="component" value="Unassembled WGS sequence"/>
</dbReference>
<evidence type="ECO:0000256" key="1">
    <source>
        <dbReference type="ARBA" id="ARBA00009437"/>
    </source>
</evidence>
<dbReference type="SUPFAM" id="SSF46785">
    <property type="entry name" value="Winged helix' DNA-binding domain"/>
    <property type="match status" value="1"/>
</dbReference>
<dbReference type="Pfam" id="PF03466">
    <property type="entry name" value="LysR_substrate"/>
    <property type="match status" value="1"/>
</dbReference>
<dbReference type="PANTHER" id="PTHR30118:SF15">
    <property type="entry name" value="TRANSCRIPTIONAL REGULATORY PROTEIN"/>
    <property type="match status" value="1"/>
</dbReference>
<evidence type="ECO:0000256" key="2">
    <source>
        <dbReference type="ARBA" id="ARBA00023015"/>
    </source>
</evidence>
<evidence type="ECO:0000259" key="5">
    <source>
        <dbReference type="PROSITE" id="PS50931"/>
    </source>
</evidence>
<organism evidence="6 7">
    <name type="scientific">Photobacterium ganghwense</name>
    <dbReference type="NCBI Taxonomy" id="320778"/>
    <lineage>
        <taxon>Bacteria</taxon>
        <taxon>Pseudomonadati</taxon>
        <taxon>Pseudomonadota</taxon>
        <taxon>Gammaproteobacteria</taxon>
        <taxon>Vibrionales</taxon>
        <taxon>Vibrionaceae</taxon>
        <taxon>Photobacterium</taxon>
    </lineage>
</organism>
<dbReference type="GO" id="GO:0003700">
    <property type="term" value="F:DNA-binding transcription factor activity"/>
    <property type="evidence" value="ECO:0007669"/>
    <property type="project" value="InterPro"/>
</dbReference>
<dbReference type="PROSITE" id="PS50931">
    <property type="entry name" value="HTH_LYSR"/>
    <property type="match status" value="1"/>
</dbReference>
<dbReference type="InterPro" id="IPR036388">
    <property type="entry name" value="WH-like_DNA-bd_sf"/>
</dbReference>
<reference evidence="6 7" key="1">
    <citation type="submission" date="2015-05" db="EMBL/GenBank/DDBJ databases">
        <title>Photobacterium galathea sp. nov.</title>
        <authorList>
            <person name="Machado H."/>
            <person name="Gram L."/>
        </authorList>
    </citation>
    <scope>NUCLEOTIDE SEQUENCE [LARGE SCALE GENOMIC DNA]</scope>
    <source>
        <strain evidence="6 7">DSM 22954</strain>
    </source>
</reference>
<gene>
    <name evidence="6" type="ORF">ABT57_23265</name>
</gene>
<dbReference type="Pfam" id="PF00126">
    <property type="entry name" value="HTH_1"/>
    <property type="match status" value="1"/>
</dbReference>
<sequence length="292" mass="33282">MEECHVSRSAERLCLTQSAVSRQLNQLRELFADPLLIREGNRLLPTPRGLQLKLQVDAILEGCEALLAAPSFDPEQWQGPMIMASSDYVAQYILPDIVERVQRQAPRLNLSYRLWSPEQISRLGELDIHLVSTMLPAIPDGLCGAQIGADFPVCVLRRGHPLALAPRLTLDDLVRYPHMRVSAGGDKDSFVERELSALGLQRTVKFSVPFFSSAFQTVSRTDMLLVLPEHIAMNMQALFDITYCPLPLTTPEHRYWLLWHPRYDADPAHRWFREQVMAVMQSSMYSIQPRVY</sequence>
<dbReference type="GO" id="GO:0003677">
    <property type="term" value="F:DNA binding"/>
    <property type="evidence" value="ECO:0007669"/>
    <property type="project" value="UniProtKB-KW"/>
</dbReference>
<dbReference type="CDD" id="cd08417">
    <property type="entry name" value="PBP2_Nitroaromatics_like"/>
    <property type="match status" value="1"/>
</dbReference>
<comment type="similarity">
    <text evidence="1">Belongs to the LysR transcriptional regulatory family.</text>
</comment>
<keyword evidence="3" id="KW-0238">DNA-binding</keyword>
<accession>A0A0J1GZ09</accession>
<evidence type="ECO:0000256" key="3">
    <source>
        <dbReference type="ARBA" id="ARBA00023125"/>
    </source>
</evidence>
<keyword evidence="4" id="KW-0804">Transcription</keyword>
<dbReference type="STRING" id="320778.ABT57_23265"/>
<dbReference type="Gene3D" id="1.10.10.10">
    <property type="entry name" value="Winged helix-like DNA-binding domain superfamily/Winged helix DNA-binding domain"/>
    <property type="match status" value="1"/>
</dbReference>
<keyword evidence="7" id="KW-1185">Reference proteome</keyword>
<dbReference type="PANTHER" id="PTHR30118">
    <property type="entry name" value="HTH-TYPE TRANSCRIPTIONAL REGULATOR LEUO-RELATED"/>
    <property type="match status" value="1"/>
</dbReference>